<feature type="transmembrane region" description="Helical" evidence="8">
    <location>
        <begin position="818"/>
        <end position="835"/>
    </location>
</feature>
<feature type="domain" description="TRPM-like" evidence="11">
    <location>
        <begin position="323"/>
        <end position="581"/>
    </location>
</feature>
<dbReference type="Ensembl" id="ENSONIT00000068688.1">
    <property type="protein sequence ID" value="ENSONIP00000059931.1"/>
    <property type="gene ID" value="ENSONIG00000010763.2"/>
</dbReference>
<gene>
    <name evidence="12" type="primary">TRPM6</name>
    <name evidence="12" type="synonym">trpm6</name>
</gene>
<dbReference type="InterPro" id="IPR050927">
    <property type="entry name" value="TRPM"/>
</dbReference>
<evidence type="ECO:0000256" key="4">
    <source>
        <dbReference type="ARBA" id="ARBA00022989"/>
    </source>
</evidence>
<evidence type="ECO:0000256" key="8">
    <source>
        <dbReference type="SAM" id="Phobius"/>
    </source>
</evidence>
<evidence type="ECO:0000313" key="12">
    <source>
        <dbReference type="Ensembl" id="ENSONIP00000059931.1"/>
    </source>
</evidence>
<evidence type="ECO:0000259" key="9">
    <source>
        <dbReference type="Pfam" id="PF00520"/>
    </source>
</evidence>
<organism evidence="12 13">
    <name type="scientific">Oreochromis niloticus</name>
    <name type="common">Nile tilapia</name>
    <name type="synonym">Tilapia nilotica</name>
    <dbReference type="NCBI Taxonomy" id="8128"/>
    <lineage>
        <taxon>Eukaryota</taxon>
        <taxon>Metazoa</taxon>
        <taxon>Chordata</taxon>
        <taxon>Craniata</taxon>
        <taxon>Vertebrata</taxon>
        <taxon>Euteleostomi</taxon>
        <taxon>Actinopterygii</taxon>
        <taxon>Neopterygii</taxon>
        <taxon>Teleostei</taxon>
        <taxon>Neoteleostei</taxon>
        <taxon>Acanthomorphata</taxon>
        <taxon>Ovalentaria</taxon>
        <taxon>Cichlomorphae</taxon>
        <taxon>Cichliformes</taxon>
        <taxon>Cichlidae</taxon>
        <taxon>African cichlids</taxon>
        <taxon>Pseudocrenilabrinae</taxon>
        <taxon>Oreochromini</taxon>
        <taxon>Oreochromis</taxon>
    </lineage>
</organism>
<dbReference type="GeneTree" id="ENSGT00940000158164"/>
<evidence type="ECO:0000256" key="6">
    <source>
        <dbReference type="ARBA" id="ARBA00023136"/>
    </source>
</evidence>
<dbReference type="Proteomes" id="UP000005207">
    <property type="component" value="Linkage group LG12"/>
</dbReference>
<dbReference type="PANTHER" id="PTHR13800:SF15">
    <property type="entry name" value="TRANSIENT RECEPTOR POTENTIAL CATION CHANNEL SUBFAMILY M MEMBER 6"/>
    <property type="match status" value="1"/>
</dbReference>
<keyword evidence="7" id="KW-0407">Ion channel</keyword>
<keyword evidence="13" id="KW-1185">Reference proteome</keyword>
<evidence type="ECO:0000259" key="10">
    <source>
        <dbReference type="Pfam" id="PF18139"/>
    </source>
</evidence>
<dbReference type="GO" id="GO:0030001">
    <property type="term" value="P:metal ion transport"/>
    <property type="evidence" value="ECO:0007669"/>
    <property type="project" value="TreeGrafter"/>
</dbReference>
<dbReference type="Pfam" id="PF18139">
    <property type="entry name" value="LSDAT_euk"/>
    <property type="match status" value="1"/>
</dbReference>
<dbReference type="Pfam" id="PF25508">
    <property type="entry name" value="TRPM2"/>
    <property type="match status" value="1"/>
</dbReference>
<dbReference type="AlphaFoldDB" id="A0A669DNG3"/>
<evidence type="ECO:0000259" key="11">
    <source>
        <dbReference type="Pfam" id="PF25508"/>
    </source>
</evidence>
<keyword evidence="5" id="KW-0406">Ion transport</keyword>
<evidence type="ECO:0000256" key="2">
    <source>
        <dbReference type="ARBA" id="ARBA00022448"/>
    </source>
</evidence>
<protein>
    <submittedName>
        <fullName evidence="12">Transient receptor potential cation channel, subfamily M, member 6</fullName>
    </submittedName>
</protein>
<evidence type="ECO:0000256" key="7">
    <source>
        <dbReference type="ARBA" id="ARBA00023303"/>
    </source>
</evidence>
<proteinExistence type="predicted"/>
<comment type="subcellular location">
    <subcellularLocation>
        <location evidence="1">Membrane</location>
        <topology evidence="1">Multi-pass membrane protein</topology>
    </subcellularLocation>
</comment>
<reference evidence="12" key="3">
    <citation type="submission" date="2025-09" db="UniProtKB">
        <authorList>
            <consortium name="Ensembl"/>
        </authorList>
    </citation>
    <scope>IDENTIFICATION</scope>
</reference>
<name>A0A669DNG3_ORENI</name>
<reference evidence="13" key="1">
    <citation type="submission" date="2012-01" db="EMBL/GenBank/DDBJ databases">
        <title>The Genome Sequence of Oreochromis niloticus (Nile Tilapia).</title>
        <authorList>
            <consortium name="Broad Institute Genome Assembly Team"/>
            <consortium name="Broad Institute Sequencing Platform"/>
            <person name="Di Palma F."/>
            <person name="Johnson J."/>
            <person name="Lander E.S."/>
            <person name="Lindblad-Toh K."/>
        </authorList>
    </citation>
    <scope>NUCLEOTIDE SEQUENCE [LARGE SCALE GENOMIC DNA]</scope>
</reference>
<keyword evidence="6 8" id="KW-0472">Membrane</keyword>
<feature type="domain" description="TRPM SLOG" evidence="10">
    <location>
        <begin position="4"/>
        <end position="262"/>
    </location>
</feature>
<dbReference type="PANTHER" id="PTHR13800">
    <property type="entry name" value="TRANSIENT RECEPTOR POTENTIAL CATION CHANNEL, SUBFAMILY M, MEMBER 6"/>
    <property type="match status" value="1"/>
</dbReference>
<keyword evidence="4 8" id="KW-1133">Transmembrane helix</keyword>
<feature type="domain" description="Ion transport" evidence="9">
    <location>
        <begin position="684"/>
        <end position="936"/>
    </location>
</feature>
<reference evidence="12" key="2">
    <citation type="submission" date="2025-08" db="UniProtKB">
        <authorList>
            <consortium name="Ensembl"/>
        </authorList>
    </citation>
    <scope>IDENTIFICATION</scope>
</reference>
<evidence type="ECO:0000256" key="1">
    <source>
        <dbReference type="ARBA" id="ARBA00004141"/>
    </source>
</evidence>
<sequence length="1068" mass="121980">MFFQYVRVAVDSKSEALLQLMLREWQMERPKLLLSVHGGSENFTLPPKVNQSFSKGLITAALSTGAWIFTDGINTGVSKYVGDAVKSFGSHDLRKRNTVGITPWGVIDNNMDLIGRDVFRPYQPVGNPLSKRACLNGFHSHFLLVDDGTLGKHGCQQGLRRKLEKHVQLQKIHPRLNQGVPVVCVVVEGGPSVVSTVLDYVSTVPPVPVFVFEGSGRAADLLAFLHKPLEADIKENFLTTIGDVFGMERTEATDLYTLLLQCMDHRQSITIFDSESDDQMAPDAAILTATLKGTKASPSEQLSMTLAWDRADIAQKDVLVYGQHWQVGSLEQAMLDALVMDRVSFVKMLIDNGMTMSRFLTVDRLEELYNMAQGPTARFLHHLVEDAKQTSLPAGYRLSIIDMGLVIEYLIGGAYRSTYTRKQFRAAYSRLHEKPYKRKEQDVSPSTSEEVSTPGLDDAPLLVPFNFNDLFVWAVLQQRQQMALFLWQHGEEALARATVACKLYRSMAFEARQSSLDDNIIERFKTYSLEFGKLAVDVLDCAFRQNEQMAMKLLTYEMEEWSHFTCLQMAVSSCHRPFVSHSCTQTLLTDLWTGPLNMRKNSFLKIILSLLLPPAILLLEFKSKAEMCHVPQTHEAIHDAEKGLSFQDKRVGPVSETMSSITVRCVSWITTLYDFYTAPVVKFWFHTMSYLAFLMLFSYVVLVKMEDQPSVPEWLVIAYILSTAAEKTREILMSEATKLSQKLKIWFSEYWNISDFIAILLFVAGLAMRWHSDPYRTAGRLTYCLDIIFWFIRVMDLLAVNQHAGPYLTMITKMTRNMFYIVVMMAIVLLSYGVSRKAVLSPDEEPSWSLARDIVFQPYWMIYGEVYASEIDHSVPFSCPCRVFYESGSNLPFTMQKEIHTKSLIVFAVYMFVQYIIMVNILIAFFNNVYFDMASTSNKLWKYNRYRYIMTYQVRPWLPPPLNLLSHMDLGLRAIYKKFSGDAEREERASGLSKYHSMFSVKEENGDSLAVISILLPSHSSLLELYLGHEDRKKLHEFEEKCVEAYFHEKSECPLNSQKNRIKVTAER</sequence>
<dbReference type="InterPro" id="IPR005821">
    <property type="entry name" value="Ion_trans_dom"/>
</dbReference>
<dbReference type="GO" id="GO:0016324">
    <property type="term" value="C:apical plasma membrane"/>
    <property type="evidence" value="ECO:0007669"/>
    <property type="project" value="TreeGrafter"/>
</dbReference>
<keyword evidence="3 8" id="KW-0812">Transmembrane</keyword>
<evidence type="ECO:0000256" key="5">
    <source>
        <dbReference type="ARBA" id="ARBA00023065"/>
    </source>
</evidence>
<evidence type="ECO:0000256" key="3">
    <source>
        <dbReference type="ARBA" id="ARBA00022692"/>
    </source>
</evidence>
<feature type="transmembrane region" description="Helical" evidence="8">
    <location>
        <begin position="904"/>
        <end position="926"/>
    </location>
</feature>
<dbReference type="GO" id="GO:0005261">
    <property type="term" value="F:monoatomic cation channel activity"/>
    <property type="evidence" value="ECO:0007669"/>
    <property type="project" value="TreeGrafter"/>
</dbReference>
<feature type="transmembrane region" description="Helical" evidence="8">
    <location>
        <begin position="683"/>
        <end position="702"/>
    </location>
</feature>
<dbReference type="InterPro" id="IPR057366">
    <property type="entry name" value="TRPM-like"/>
</dbReference>
<keyword evidence="2" id="KW-0813">Transport</keyword>
<dbReference type="Pfam" id="PF00520">
    <property type="entry name" value="Ion_trans"/>
    <property type="match status" value="1"/>
</dbReference>
<dbReference type="InterPro" id="IPR041491">
    <property type="entry name" value="TRPM_SLOG"/>
</dbReference>
<accession>A0A669DNG3</accession>
<evidence type="ECO:0000313" key="13">
    <source>
        <dbReference type="Proteomes" id="UP000005207"/>
    </source>
</evidence>
<feature type="transmembrane region" description="Helical" evidence="8">
    <location>
        <begin position="750"/>
        <end position="768"/>
    </location>
</feature>